<proteinExistence type="predicted"/>
<comment type="catalytic activity">
    <reaction evidence="1">
        <text>ATP + protein L-histidine = ADP + protein N-phospho-L-histidine.</text>
        <dbReference type="EC" id="2.7.13.3"/>
    </reaction>
</comment>
<feature type="domain" description="Histidine kinase" evidence="5">
    <location>
        <begin position="380"/>
        <end position="595"/>
    </location>
</feature>
<feature type="transmembrane region" description="Helical" evidence="4">
    <location>
        <begin position="21"/>
        <end position="39"/>
    </location>
</feature>
<evidence type="ECO:0000313" key="6">
    <source>
        <dbReference type="EMBL" id="GJE56547.1"/>
    </source>
</evidence>
<reference evidence="6" key="2">
    <citation type="submission" date="2021-08" db="EMBL/GenBank/DDBJ databases">
        <authorList>
            <person name="Tani A."/>
            <person name="Ola A."/>
            <person name="Ogura Y."/>
            <person name="Katsura K."/>
            <person name="Hayashi T."/>
        </authorList>
    </citation>
    <scope>NUCLEOTIDE SEQUENCE</scope>
    <source>
        <strain evidence="6">DSM 23674</strain>
    </source>
</reference>
<dbReference type="PANTHER" id="PTHR43065:SF49">
    <property type="entry name" value="HISTIDINE KINASE"/>
    <property type="match status" value="1"/>
</dbReference>
<accession>A0ABQ4TPL2</accession>
<evidence type="ECO:0000313" key="7">
    <source>
        <dbReference type="Proteomes" id="UP001055101"/>
    </source>
</evidence>
<sequence>MREVMGGRLRKVEGAVGVLRILLILSLTGPIAVLAFVTLQGRALLLDNATNRTTRMAELLAQQVSSTFDGYNVALSRIEEHLQHAEGVFQERPLHDYLAEIDQDMSTVDSLSLVDADGSAIAHSRYFPVPRTYVGDREYIRNVDAAPEEDAAGRDRLALLQGRDGLALGLPVTSRYSGKVVLAASRARRDVTGRPSGTFVVSMSQRYFEDFFSTLALTKSDRVALVRADSRVLVQIPAPAGHPSIDPQETGTLDAVGLASRHPNLARRLEEGTIDYVSPLDDTRRISGFRKVDGYPVYVEVGFAVDSVLVPWRRQAAINLVIAAIATLVLFTVARLALVKTRDEAAMHGLLLAEARQRVEAESALRQAQKMEALGQLTGGIAHDFNNLLNVVLVNLELATRRLRDRQGPDLDKLDGYVRGATQGAERGVALTRRLLAFAHRQESTPDPVQVSDLVIGVVDLLGQAAGARVRITLDTPRGLPAVLADPNELETALLNLVVNARDAMADSGRIHIAVRVEGTSPRFLILSVKDTGCGMDAAMLEHVTEPFFTTKELGKGSGLGLTMVERFATQCGGSLKLESSPGAGTTVEIQLPVA</sequence>
<name>A0ABQ4TPL2_9HYPH</name>
<evidence type="ECO:0000256" key="1">
    <source>
        <dbReference type="ARBA" id="ARBA00000085"/>
    </source>
</evidence>
<dbReference type="InterPro" id="IPR003661">
    <property type="entry name" value="HisK_dim/P_dom"/>
</dbReference>
<dbReference type="PRINTS" id="PR00344">
    <property type="entry name" value="BCTRLSENSOR"/>
</dbReference>
<dbReference type="SMART" id="SM00388">
    <property type="entry name" value="HisKA"/>
    <property type="match status" value="1"/>
</dbReference>
<gene>
    <name evidence="6" type="primary">sasA_9</name>
    <name evidence="6" type="ORF">EKPJFOCH_3054</name>
</gene>
<dbReference type="SUPFAM" id="SSF55874">
    <property type="entry name" value="ATPase domain of HSP90 chaperone/DNA topoisomerase II/histidine kinase"/>
    <property type="match status" value="1"/>
</dbReference>
<dbReference type="InterPro" id="IPR036890">
    <property type="entry name" value="HATPase_C_sf"/>
</dbReference>
<feature type="transmembrane region" description="Helical" evidence="4">
    <location>
        <begin position="316"/>
        <end position="338"/>
    </location>
</feature>
<dbReference type="SMART" id="SM00387">
    <property type="entry name" value="HATPase_c"/>
    <property type="match status" value="1"/>
</dbReference>
<dbReference type="Gene3D" id="3.30.450.20">
    <property type="entry name" value="PAS domain"/>
    <property type="match status" value="2"/>
</dbReference>
<dbReference type="SUPFAM" id="SSF47384">
    <property type="entry name" value="Homodimeric domain of signal transducing histidine kinase"/>
    <property type="match status" value="1"/>
</dbReference>
<evidence type="ECO:0000256" key="4">
    <source>
        <dbReference type="SAM" id="Phobius"/>
    </source>
</evidence>
<reference evidence="6" key="1">
    <citation type="journal article" date="2021" name="Front. Microbiol.">
        <title>Comprehensive Comparative Genomics and Phenotyping of Methylobacterium Species.</title>
        <authorList>
            <person name="Alessa O."/>
            <person name="Ogura Y."/>
            <person name="Fujitani Y."/>
            <person name="Takami H."/>
            <person name="Hayashi T."/>
            <person name="Sahin N."/>
            <person name="Tani A."/>
        </authorList>
    </citation>
    <scope>NUCLEOTIDE SEQUENCE</scope>
    <source>
        <strain evidence="6">DSM 23674</strain>
    </source>
</reference>
<keyword evidence="3" id="KW-0597">Phosphoprotein</keyword>
<dbReference type="PROSITE" id="PS50109">
    <property type="entry name" value="HIS_KIN"/>
    <property type="match status" value="1"/>
</dbReference>
<evidence type="ECO:0000256" key="2">
    <source>
        <dbReference type="ARBA" id="ARBA00012438"/>
    </source>
</evidence>
<dbReference type="CDD" id="cd12915">
    <property type="entry name" value="PDC2_DGC_like"/>
    <property type="match status" value="1"/>
</dbReference>
<organism evidence="6 7">
    <name type="scientific">Methylobacterium thuringiense</name>
    <dbReference type="NCBI Taxonomy" id="1003091"/>
    <lineage>
        <taxon>Bacteria</taxon>
        <taxon>Pseudomonadati</taxon>
        <taxon>Pseudomonadota</taxon>
        <taxon>Alphaproteobacteria</taxon>
        <taxon>Hyphomicrobiales</taxon>
        <taxon>Methylobacteriaceae</taxon>
        <taxon>Methylobacterium</taxon>
    </lineage>
</organism>
<dbReference type="CDD" id="cd12914">
    <property type="entry name" value="PDC1_DGC_like"/>
    <property type="match status" value="1"/>
</dbReference>
<evidence type="ECO:0000259" key="5">
    <source>
        <dbReference type="PROSITE" id="PS50109"/>
    </source>
</evidence>
<keyword evidence="4" id="KW-0472">Membrane</keyword>
<dbReference type="Gene3D" id="1.10.287.130">
    <property type="match status" value="1"/>
</dbReference>
<protein>
    <recommendedName>
        <fullName evidence="2">histidine kinase</fullName>
        <ecNumber evidence="2">2.7.13.3</ecNumber>
    </recommendedName>
</protein>
<dbReference type="InterPro" id="IPR005467">
    <property type="entry name" value="His_kinase_dom"/>
</dbReference>
<dbReference type="InterPro" id="IPR004358">
    <property type="entry name" value="Sig_transdc_His_kin-like_C"/>
</dbReference>
<dbReference type="InterPro" id="IPR003594">
    <property type="entry name" value="HATPase_dom"/>
</dbReference>
<keyword evidence="7" id="KW-1185">Reference proteome</keyword>
<dbReference type="Pfam" id="PF02518">
    <property type="entry name" value="HATPase_c"/>
    <property type="match status" value="1"/>
</dbReference>
<dbReference type="EC" id="2.7.13.3" evidence="2"/>
<keyword evidence="4" id="KW-1133">Transmembrane helix</keyword>
<dbReference type="Gene3D" id="3.30.565.10">
    <property type="entry name" value="Histidine kinase-like ATPase, C-terminal domain"/>
    <property type="match status" value="1"/>
</dbReference>
<dbReference type="PANTHER" id="PTHR43065">
    <property type="entry name" value="SENSOR HISTIDINE KINASE"/>
    <property type="match status" value="1"/>
</dbReference>
<dbReference type="EMBL" id="BPRA01000014">
    <property type="protein sequence ID" value="GJE56547.1"/>
    <property type="molecule type" value="Genomic_DNA"/>
</dbReference>
<evidence type="ECO:0000256" key="3">
    <source>
        <dbReference type="ARBA" id="ARBA00022553"/>
    </source>
</evidence>
<dbReference type="InterPro" id="IPR036097">
    <property type="entry name" value="HisK_dim/P_sf"/>
</dbReference>
<keyword evidence="4" id="KW-0812">Transmembrane</keyword>
<dbReference type="RefSeq" id="WP_147817997.1">
    <property type="nucleotide sequence ID" value="NZ_BPRA01000014.1"/>
</dbReference>
<comment type="caution">
    <text evidence="6">The sequence shown here is derived from an EMBL/GenBank/DDBJ whole genome shotgun (WGS) entry which is preliminary data.</text>
</comment>
<dbReference type="Proteomes" id="UP001055101">
    <property type="component" value="Unassembled WGS sequence"/>
</dbReference>